<dbReference type="PANTHER" id="PTHR11002:SF76">
    <property type="entry name" value="CARBONIC ANHYDRASE"/>
    <property type="match status" value="1"/>
</dbReference>
<dbReference type="InterPro" id="IPR036874">
    <property type="entry name" value="Carbonic_anhydrase_sf"/>
</dbReference>
<feature type="binding site" evidence="6">
    <location>
        <position position="42"/>
    </location>
    <ligand>
        <name>Zn(2+)</name>
        <dbReference type="ChEBI" id="CHEBI:29105"/>
    </ligand>
</feature>
<comment type="cofactor">
    <cofactor evidence="6">
        <name>Zn(2+)</name>
        <dbReference type="ChEBI" id="CHEBI:29105"/>
    </cofactor>
    <text evidence="6">Binds 1 zinc ion per subunit.</text>
</comment>
<dbReference type="PROSITE" id="PS00705">
    <property type="entry name" value="PROK_CO2_ANHYDRASE_2"/>
    <property type="match status" value="1"/>
</dbReference>
<feature type="binding site" evidence="6">
    <location>
        <position position="101"/>
    </location>
    <ligand>
        <name>Zn(2+)</name>
        <dbReference type="ChEBI" id="CHEBI:29105"/>
    </ligand>
</feature>
<feature type="binding site" evidence="6">
    <location>
        <position position="98"/>
    </location>
    <ligand>
        <name>Zn(2+)</name>
        <dbReference type="ChEBI" id="CHEBI:29105"/>
    </ligand>
</feature>
<dbReference type="PANTHER" id="PTHR11002">
    <property type="entry name" value="CARBONIC ANHYDRASE"/>
    <property type="match status" value="1"/>
</dbReference>
<evidence type="ECO:0000256" key="1">
    <source>
        <dbReference type="ARBA" id="ARBA00006217"/>
    </source>
</evidence>
<evidence type="ECO:0000256" key="4">
    <source>
        <dbReference type="ARBA" id="ARBA00023239"/>
    </source>
</evidence>
<dbReference type="FunFam" id="3.40.1050.10:FF:000001">
    <property type="entry name" value="Carbonic anhydrase"/>
    <property type="match status" value="1"/>
</dbReference>
<gene>
    <name evidence="8" type="ORF">ENI96_03320</name>
</gene>
<reference evidence="8" key="1">
    <citation type="journal article" date="2020" name="mSystems">
        <title>Genome- and Community-Level Interaction Insights into Carbon Utilization and Element Cycling Functions of Hydrothermarchaeota in Hydrothermal Sediment.</title>
        <authorList>
            <person name="Zhou Z."/>
            <person name="Liu Y."/>
            <person name="Xu W."/>
            <person name="Pan J."/>
            <person name="Luo Z.H."/>
            <person name="Li M."/>
        </authorList>
    </citation>
    <scope>NUCLEOTIDE SEQUENCE [LARGE SCALE GENOMIC DNA]</scope>
    <source>
        <strain evidence="8">HyVt-443</strain>
    </source>
</reference>
<comment type="function">
    <text evidence="7">Reversible hydration of carbon dioxide.</text>
</comment>
<evidence type="ECO:0000256" key="6">
    <source>
        <dbReference type="PIRSR" id="PIRSR601765-1"/>
    </source>
</evidence>
<evidence type="ECO:0000256" key="5">
    <source>
        <dbReference type="ARBA" id="ARBA00048348"/>
    </source>
</evidence>
<dbReference type="PROSITE" id="PS00704">
    <property type="entry name" value="PROK_CO2_ANHYDRASE_1"/>
    <property type="match status" value="1"/>
</dbReference>
<dbReference type="Gene3D" id="3.40.1050.10">
    <property type="entry name" value="Carbonic anhydrase"/>
    <property type="match status" value="1"/>
</dbReference>
<feature type="binding site" evidence="6">
    <location>
        <position position="44"/>
    </location>
    <ligand>
        <name>Zn(2+)</name>
        <dbReference type="ChEBI" id="CHEBI:29105"/>
    </ligand>
</feature>
<dbReference type="NCBIfam" id="NF007756">
    <property type="entry name" value="PRK10437.1"/>
    <property type="match status" value="1"/>
</dbReference>
<dbReference type="AlphaFoldDB" id="A0A831W2D3"/>
<comment type="caution">
    <text evidence="8">The sequence shown here is derived from an EMBL/GenBank/DDBJ whole genome shotgun (WGS) entry which is preliminary data.</text>
</comment>
<evidence type="ECO:0000256" key="7">
    <source>
        <dbReference type="RuleBase" id="RU003956"/>
    </source>
</evidence>
<comment type="catalytic activity">
    <reaction evidence="5 7">
        <text>hydrogencarbonate + H(+) = CO2 + H2O</text>
        <dbReference type="Rhea" id="RHEA:10748"/>
        <dbReference type="ChEBI" id="CHEBI:15377"/>
        <dbReference type="ChEBI" id="CHEBI:15378"/>
        <dbReference type="ChEBI" id="CHEBI:16526"/>
        <dbReference type="ChEBI" id="CHEBI:17544"/>
        <dbReference type="EC" id="4.2.1.1"/>
    </reaction>
</comment>
<dbReference type="GO" id="GO:0004089">
    <property type="term" value="F:carbonate dehydratase activity"/>
    <property type="evidence" value="ECO:0007669"/>
    <property type="project" value="UniProtKB-UniRule"/>
</dbReference>
<protein>
    <recommendedName>
        <fullName evidence="7">Carbonic anhydrase</fullName>
        <ecNumber evidence="7">4.2.1.1</ecNumber>
    </recommendedName>
    <alternativeName>
        <fullName evidence="7">Carbonate dehydratase</fullName>
    </alternativeName>
</protein>
<dbReference type="SMART" id="SM00947">
    <property type="entry name" value="Pro_CA"/>
    <property type="match status" value="1"/>
</dbReference>
<name>A0A831W2D3_9GAMM</name>
<dbReference type="InterPro" id="IPR015892">
    <property type="entry name" value="Carbonic_anhydrase_CS"/>
</dbReference>
<organism evidence="8">
    <name type="scientific">Sedimenticola thiotaurini</name>
    <dbReference type="NCBI Taxonomy" id="1543721"/>
    <lineage>
        <taxon>Bacteria</taxon>
        <taxon>Pseudomonadati</taxon>
        <taxon>Pseudomonadota</taxon>
        <taxon>Gammaproteobacteria</taxon>
        <taxon>Chromatiales</taxon>
        <taxon>Sedimenticolaceae</taxon>
        <taxon>Sedimenticola</taxon>
    </lineage>
</organism>
<evidence type="ECO:0000256" key="3">
    <source>
        <dbReference type="ARBA" id="ARBA00022833"/>
    </source>
</evidence>
<dbReference type="GO" id="GO:0015976">
    <property type="term" value="P:carbon utilization"/>
    <property type="evidence" value="ECO:0007669"/>
    <property type="project" value="InterPro"/>
</dbReference>
<keyword evidence="4 7" id="KW-0456">Lyase</keyword>
<dbReference type="EC" id="4.2.1.1" evidence="7"/>
<dbReference type="Proteomes" id="UP000886251">
    <property type="component" value="Unassembled WGS sequence"/>
</dbReference>
<dbReference type="EMBL" id="DRKP01000044">
    <property type="protein sequence ID" value="HEB95449.1"/>
    <property type="molecule type" value="Genomic_DNA"/>
</dbReference>
<dbReference type="SUPFAM" id="SSF53056">
    <property type="entry name" value="beta-carbonic anhydrase, cab"/>
    <property type="match status" value="1"/>
</dbReference>
<proteinExistence type="inferred from homology"/>
<accession>A0A831W2D3</accession>
<keyword evidence="2 6" id="KW-0479">Metal-binding</keyword>
<dbReference type="CDD" id="cd00883">
    <property type="entry name" value="beta_CA_cladeA"/>
    <property type="match status" value="1"/>
</dbReference>
<dbReference type="GO" id="GO:0008270">
    <property type="term" value="F:zinc ion binding"/>
    <property type="evidence" value="ECO:0007669"/>
    <property type="project" value="UniProtKB-UniRule"/>
</dbReference>
<evidence type="ECO:0000256" key="2">
    <source>
        <dbReference type="ARBA" id="ARBA00022723"/>
    </source>
</evidence>
<sequence>MDDLQHLFDNNLAWASSITERDPEFFSRLSRQQAPDYLWIGCSDSRVPANQIIDLPPGEVFVHRNIANVVVHTDLNCLSVIQFAVDVLKVKHIIVCGHYGCGGIRAAMENQEHGLIDNWLRHVKDVVRFNSGALEPLEQQERLDRLCELNVREQVVNVCNTTIVRDAWRRGADLSVHGWIYNIQNGILKRLESRPPPMDGK</sequence>
<dbReference type="InterPro" id="IPR001765">
    <property type="entry name" value="Carbonic_anhydrase"/>
</dbReference>
<dbReference type="Pfam" id="PF00484">
    <property type="entry name" value="Pro_CA"/>
    <property type="match status" value="1"/>
</dbReference>
<keyword evidence="3 6" id="KW-0862">Zinc</keyword>
<comment type="similarity">
    <text evidence="1 7">Belongs to the beta-class carbonic anhydrase family.</text>
</comment>
<evidence type="ECO:0000313" key="8">
    <source>
        <dbReference type="EMBL" id="HEB95449.1"/>
    </source>
</evidence>